<gene>
    <name evidence="3" type="ORF">N8I74_02455</name>
</gene>
<evidence type="ECO:0000313" key="4">
    <source>
        <dbReference type="Proteomes" id="UP001061302"/>
    </source>
</evidence>
<reference evidence="3" key="1">
    <citation type="submission" date="2022-10" db="EMBL/GenBank/DDBJ databases">
        <title>Chitiniphilus purpureus sp. nov., a novel chitin-degrading bacterium isolated from crawfish pond sediment.</title>
        <authorList>
            <person name="Li K."/>
        </authorList>
    </citation>
    <scope>NUCLEOTIDE SEQUENCE</scope>
    <source>
        <strain evidence="3">CD1</strain>
    </source>
</reference>
<dbReference type="Proteomes" id="UP001061302">
    <property type="component" value="Chromosome"/>
</dbReference>
<feature type="compositionally biased region" description="Polar residues" evidence="1">
    <location>
        <begin position="107"/>
        <end position="119"/>
    </location>
</feature>
<protein>
    <recommendedName>
        <fullName evidence="5">DUF4124 domain-containing protein</fullName>
    </recommendedName>
</protein>
<organism evidence="3 4">
    <name type="scientific">Chitiniphilus purpureus</name>
    <dbReference type="NCBI Taxonomy" id="2981137"/>
    <lineage>
        <taxon>Bacteria</taxon>
        <taxon>Pseudomonadati</taxon>
        <taxon>Pseudomonadota</taxon>
        <taxon>Betaproteobacteria</taxon>
        <taxon>Neisseriales</taxon>
        <taxon>Chitinibacteraceae</taxon>
        <taxon>Chitiniphilus</taxon>
    </lineage>
</organism>
<accession>A0ABY6DVL5</accession>
<feature type="signal peptide" evidence="2">
    <location>
        <begin position="1"/>
        <end position="27"/>
    </location>
</feature>
<evidence type="ECO:0000256" key="2">
    <source>
        <dbReference type="SAM" id="SignalP"/>
    </source>
</evidence>
<dbReference type="RefSeq" id="WP_263125335.1">
    <property type="nucleotide sequence ID" value="NZ_CP106753.1"/>
</dbReference>
<evidence type="ECO:0008006" key="5">
    <source>
        <dbReference type="Google" id="ProtNLM"/>
    </source>
</evidence>
<proteinExistence type="predicted"/>
<keyword evidence="4" id="KW-1185">Reference proteome</keyword>
<feature type="region of interest" description="Disordered" evidence="1">
    <location>
        <begin position="87"/>
        <end position="122"/>
    </location>
</feature>
<feature type="region of interest" description="Disordered" evidence="1">
    <location>
        <begin position="143"/>
        <end position="164"/>
    </location>
</feature>
<name>A0ABY6DVL5_9NEIS</name>
<sequence>MRPALMLLAPVSLAATGALLFTLSANAAWRAPEPRPAVVAVHAPQVLHPRDVLVSGVPAPIADPVTVIAANQRIALAAQPVADIEATSDETAPVVDDGTLAVEGTPGSETGDTPEQSRSQHTEMAAVRVYQCEDEVVGTVFQDRPCGPAADRVDAVAEPQRQRS</sequence>
<evidence type="ECO:0000313" key="3">
    <source>
        <dbReference type="EMBL" id="UXY15898.1"/>
    </source>
</evidence>
<feature type="chain" id="PRO_5046132983" description="DUF4124 domain-containing protein" evidence="2">
    <location>
        <begin position="28"/>
        <end position="164"/>
    </location>
</feature>
<dbReference type="EMBL" id="CP106753">
    <property type="protein sequence ID" value="UXY15898.1"/>
    <property type="molecule type" value="Genomic_DNA"/>
</dbReference>
<evidence type="ECO:0000256" key="1">
    <source>
        <dbReference type="SAM" id="MobiDB-lite"/>
    </source>
</evidence>
<keyword evidence="2" id="KW-0732">Signal</keyword>